<feature type="compositionally biased region" description="Basic and acidic residues" evidence="13">
    <location>
        <begin position="243"/>
        <end position="264"/>
    </location>
</feature>
<keyword evidence="16" id="KW-1185">Reference proteome</keyword>
<comment type="similarity">
    <text evidence="3">Belongs to the krueppel C2H2-type zinc-finger protein family.</text>
</comment>
<reference evidence="15" key="1">
    <citation type="submission" date="2023-09" db="UniProtKB">
        <authorList>
            <consortium name="Ensembl"/>
        </authorList>
    </citation>
    <scope>IDENTIFICATION</scope>
</reference>
<comment type="function">
    <text evidence="1">May be involved in transcriptional regulation.</text>
</comment>
<feature type="domain" description="C2H2-type" evidence="14">
    <location>
        <begin position="492"/>
        <end position="519"/>
    </location>
</feature>
<keyword evidence="7" id="KW-0862">Zinc</keyword>
<dbReference type="FunFam" id="3.30.160.60:FF:000097">
    <property type="entry name" value="Zinc finger protein"/>
    <property type="match status" value="1"/>
</dbReference>
<dbReference type="RefSeq" id="XP_008276528.1">
    <property type="nucleotide sequence ID" value="XM_008278306.1"/>
</dbReference>
<evidence type="ECO:0000313" key="15">
    <source>
        <dbReference type="Ensembl" id="ENSSPAP00000024256.1"/>
    </source>
</evidence>
<dbReference type="PROSITE" id="PS50157">
    <property type="entry name" value="ZINC_FINGER_C2H2_2"/>
    <property type="match status" value="3"/>
</dbReference>
<evidence type="ECO:0000256" key="12">
    <source>
        <dbReference type="PROSITE-ProRule" id="PRU00042"/>
    </source>
</evidence>
<feature type="compositionally biased region" description="Polar residues" evidence="13">
    <location>
        <begin position="75"/>
        <end position="88"/>
    </location>
</feature>
<dbReference type="GO" id="GO:0005634">
    <property type="term" value="C:nucleus"/>
    <property type="evidence" value="ECO:0007669"/>
    <property type="project" value="UniProtKB-SubCell"/>
</dbReference>
<dbReference type="InterPro" id="IPR036236">
    <property type="entry name" value="Znf_C2H2_sf"/>
</dbReference>
<evidence type="ECO:0000256" key="9">
    <source>
        <dbReference type="ARBA" id="ARBA00023125"/>
    </source>
</evidence>
<evidence type="ECO:0000256" key="10">
    <source>
        <dbReference type="ARBA" id="ARBA00023163"/>
    </source>
</evidence>
<dbReference type="PROSITE" id="PS00028">
    <property type="entry name" value="ZINC_FINGER_C2H2_1"/>
    <property type="match status" value="4"/>
</dbReference>
<sequence>MSDYLTRGFRAQLTTTMDAVLRKAVFEVMTIFENTLYDHQMEMAQKGEEIAQLKIKLQTAELRLKDLEIGGNKGAETNKTRTNPTQRQPDALRDAPAQTSNVPEIDFEVPDDWCAPLGSETLTKRGHNICPIVRLRRLSIPVSHVPIHKHEVADYDMNFCQKKNNNYGRKSKRISTLKERNKHTEDRKLRTRGQGARRAPMRNDMKILLLDINQDSSALTSFQGLKRGMRSLTGEEQENTANSKREQKRSAATESKSTEEKTVKNDEKMTYSCKICKKIFDTKFGRNIHANSHRRCQGCKKPFRLLSALRCHKTSCKKLKQLLEKEAARAPKTSCDEEETPGPSKKQTITENKGTPSSSNHDELPTQGHEATNRYSCTYCNKKFNFRSRCLQHMRVHTGEKPFSCSVCSMEFRLKQSLKQHMERRHKGHMNSIDRNGEPGPVEGNETNREDLIASSKGKSQGINNNNEVCRQGSTDKNSRWQTMGERHQDGFICLVCREFFKSKNILIEHYRIHTGEKPIKCEKCPAKFPAKSQLYIHKKTCSFPVTPLKDEKCERSIDTEATVHTHSSGCQKE</sequence>
<feature type="domain" description="C2H2-type" evidence="14">
    <location>
        <begin position="375"/>
        <end position="402"/>
    </location>
</feature>
<feature type="region of interest" description="Disordered" evidence="13">
    <location>
        <begin position="330"/>
        <end position="368"/>
    </location>
</feature>
<name>A0A3B5AUX5_9TELE</name>
<dbReference type="SUPFAM" id="SSF57667">
    <property type="entry name" value="beta-beta-alpha zinc fingers"/>
    <property type="match status" value="2"/>
</dbReference>
<reference evidence="17" key="2">
    <citation type="submission" date="2025-04" db="UniProtKB">
        <authorList>
            <consortium name="RefSeq"/>
        </authorList>
    </citation>
    <scope>IDENTIFICATION</scope>
</reference>
<feature type="region of interest" description="Disordered" evidence="13">
    <location>
        <begin position="170"/>
        <end position="202"/>
    </location>
</feature>
<keyword evidence="8" id="KW-0805">Transcription regulation</keyword>
<dbReference type="GO" id="GO:0001228">
    <property type="term" value="F:DNA-binding transcription activator activity, RNA polymerase II-specific"/>
    <property type="evidence" value="ECO:0007669"/>
    <property type="project" value="TreeGrafter"/>
</dbReference>
<keyword evidence="5" id="KW-0677">Repeat</keyword>
<feature type="compositionally biased region" description="Polar residues" evidence="13">
    <location>
        <begin position="457"/>
        <end position="478"/>
    </location>
</feature>
<evidence type="ECO:0000256" key="5">
    <source>
        <dbReference type="ARBA" id="ARBA00022737"/>
    </source>
</evidence>
<gene>
    <name evidence="17" type="primary">LOC103354775</name>
</gene>
<keyword evidence="10" id="KW-0804">Transcription</keyword>
<comment type="subcellular location">
    <subcellularLocation>
        <location evidence="2">Nucleus</location>
    </subcellularLocation>
</comment>
<dbReference type="GeneTree" id="ENSGT00940000166443"/>
<dbReference type="GeneID" id="103354775"/>
<accession>A0A3B5AUX5</accession>
<dbReference type="GO" id="GO:0000978">
    <property type="term" value="F:RNA polymerase II cis-regulatory region sequence-specific DNA binding"/>
    <property type="evidence" value="ECO:0007669"/>
    <property type="project" value="TreeGrafter"/>
</dbReference>
<dbReference type="PANTHER" id="PTHR24393:SF15">
    <property type="entry name" value="IP01243P-RELATED"/>
    <property type="match status" value="1"/>
</dbReference>
<feature type="region of interest" description="Disordered" evidence="13">
    <location>
        <begin position="230"/>
        <end position="264"/>
    </location>
</feature>
<dbReference type="OrthoDB" id="8445151at2759"/>
<feature type="compositionally biased region" description="Polar residues" evidence="13">
    <location>
        <begin position="345"/>
        <end position="359"/>
    </location>
</feature>
<dbReference type="Gene3D" id="3.30.160.60">
    <property type="entry name" value="Classic Zinc Finger"/>
    <property type="match status" value="4"/>
</dbReference>
<dbReference type="SMART" id="SM00355">
    <property type="entry name" value="ZnF_C2H2"/>
    <property type="match status" value="5"/>
</dbReference>
<evidence type="ECO:0000256" key="1">
    <source>
        <dbReference type="ARBA" id="ARBA00003767"/>
    </source>
</evidence>
<dbReference type="InterPro" id="IPR013087">
    <property type="entry name" value="Znf_C2H2_type"/>
</dbReference>
<evidence type="ECO:0000313" key="16">
    <source>
        <dbReference type="Proteomes" id="UP000694891"/>
    </source>
</evidence>
<evidence type="ECO:0000256" key="7">
    <source>
        <dbReference type="ARBA" id="ARBA00022833"/>
    </source>
</evidence>
<dbReference type="Proteomes" id="UP000694891">
    <property type="component" value="Unplaced"/>
</dbReference>
<evidence type="ECO:0000256" key="13">
    <source>
        <dbReference type="SAM" id="MobiDB-lite"/>
    </source>
</evidence>
<feature type="region of interest" description="Disordered" evidence="13">
    <location>
        <begin position="68"/>
        <end position="97"/>
    </location>
</feature>
<dbReference type="Ensembl" id="ENSSPAT00000024656.1">
    <property type="protein sequence ID" value="ENSSPAP00000024256.1"/>
    <property type="gene ID" value="ENSSPAG00000018340.1"/>
</dbReference>
<organism evidence="15">
    <name type="scientific">Stegastes partitus</name>
    <name type="common">bicolor damselfish</name>
    <dbReference type="NCBI Taxonomy" id="144197"/>
    <lineage>
        <taxon>Eukaryota</taxon>
        <taxon>Metazoa</taxon>
        <taxon>Chordata</taxon>
        <taxon>Craniata</taxon>
        <taxon>Vertebrata</taxon>
        <taxon>Euteleostomi</taxon>
        <taxon>Actinopterygii</taxon>
        <taxon>Neopterygii</taxon>
        <taxon>Teleostei</taxon>
        <taxon>Neoteleostei</taxon>
        <taxon>Acanthomorphata</taxon>
        <taxon>Ovalentaria</taxon>
        <taxon>Pomacentridae</taxon>
        <taxon>Stegastes</taxon>
    </lineage>
</organism>
<evidence type="ECO:0000313" key="17">
    <source>
        <dbReference type="RefSeq" id="XP_008276528.1"/>
    </source>
</evidence>
<evidence type="ECO:0000256" key="11">
    <source>
        <dbReference type="ARBA" id="ARBA00023242"/>
    </source>
</evidence>
<feature type="compositionally biased region" description="Basic and acidic residues" evidence="13">
    <location>
        <begin position="176"/>
        <end position="188"/>
    </location>
</feature>
<dbReference type="PANTHER" id="PTHR24393">
    <property type="entry name" value="ZINC FINGER PROTEIN"/>
    <property type="match status" value="1"/>
</dbReference>
<protein>
    <submittedName>
        <fullName evidence="15 17">Zinc finger protein 84-like</fullName>
    </submittedName>
</protein>
<evidence type="ECO:0000259" key="14">
    <source>
        <dbReference type="PROSITE" id="PS50157"/>
    </source>
</evidence>
<dbReference type="AlphaFoldDB" id="A0A3B5AUX5"/>
<dbReference type="GO" id="GO:0008270">
    <property type="term" value="F:zinc ion binding"/>
    <property type="evidence" value="ECO:0007669"/>
    <property type="project" value="UniProtKB-KW"/>
</dbReference>
<keyword evidence="11" id="KW-0539">Nucleus</keyword>
<evidence type="ECO:0000256" key="3">
    <source>
        <dbReference type="ARBA" id="ARBA00006991"/>
    </source>
</evidence>
<evidence type="ECO:0000256" key="2">
    <source>
        <dbReference type="ARBA" id="ARBA00004123"/>
    </source>
</evidence>
<evidence type="ECO:0000256" key="6">
    <source>
        <dbReference type="ARBA" id="ARBA00022771"/>
    </source>
</evidence>
<feature type="region of interest" description="Disordered" evidence="13">
    <location>
        <begin position="425"/>
        <end position="478"/>
    </location>
</feature>
<evidence type="ECO:0000256" key="4">
    <source>
        <dbReference type="ARBA" id="ARBA00022723"/>
    </source>
</evidence>
<keyword evidence="4" id="KW-0479">Metal-binding</keyword>
<evidence type="ECO:0000256" key="8">
    <source>
        <dbReference type="ARBA" id="ARBA00023015"/>
    </source>
</evidence>
<feature type="domain" description="C2H2-type" evidence="14">
    <location>
        <begin position="403"/>
        <end position="431"/>
    </location>
</feature>
<dbReference type="STRING" id="144197.ENSSPAP00000024256"/>
<proteinExistence type="inferred from homology"/>
<keyword evidence="6 12" id="KW-0863">Zinc-finger</keyword>
<keyword evidence="9" id="KW-0238">DNA-binding</keyword>